<gene>
    <name evidence="2" type="ORF">H4W31_008393</name>
</gene>
<dbReference type="EMBL" id="JADBEB010000001">
    <property type="protein sequence ID" value="MBE1492755.1"/>
    <property type="molecule type" value="Genomic_DNA"/>
</dbReference>
<dbReference type="NCBIfam" id="NF041216">
    <property type="entry name" value="CU044_2847_fam"/>
    <property type="match status" value="1"/>
</dbReference>
<dbReference type="Proteomes" id="UP000649753">
    <property type="component" value="Unassembled WGS sequence"/>
</dbReference>
<protein>
    <recommendedName>
        <fullName evidence="1">Trypsin-co-occurring domain-containing protein</fullName>
    </recommendedName>
</protein>
<sequence length="109" mass="11581">MQSEVVRYQVDDKTVALIEVQPLAGFQPAGVGDVAGWVRESAAPAVAAARELLEQVKAVSPDAVEVKFGIKATGTANWVVAKAATEGNFEVTLHWHPNGSSERDTGSRH</sequence>
<feature type="domain" description="Trypsin-co-occurring" evidence="1">
    <location>
        <begin position="9"/>
        <end position="96"/>
    </location>
</feature>
<dbReference type="RefSeq" id="WP_192771609.1">
    <property type="nucleotide sequence ID" value="NZ_JADBEB010000001.1"/>
</dbReference>
<reference evidence="2" key="1">
    <citation type="submission" date="2020-10" db="EMBL/GenBank/DDBJ databases">
        <title>Sequencing the genomes of 1000 actinobacteria strains.</title>
        <authorList>
            <person name="Klenk H.-P."/>
        </authorList>
    </citation>
    <scope>NUCLEOTIDE SEQUENCE</scope>
    <source>
        <strain evidence="2">DSM 46832</strain>
    </source>
</reference>
<proteinExistence type="predicted"/>
<keyword evidence="3" id="KW-1185">Reference proteome</keyword>
<evidence type="ECO:0000313" key="2">
    <source>
        <dbReference type="EMBL" id="MBE1492755.1"/>
    </source>
</evidence>
<dbReference type="InterPro" id="IPR045794">
    <property type="entry name" value="Trypco1"/>
</dbReference>
<accession>A0A927MFI6</accession>
<dbReference type="Pfam" id="PF19493">
    <property type="entry name" value="Trypco1"/>
    <property type="match status" value="1"/>
</dbReference>
<name>A0A927MFI6_9ACTN</name>
<evidence type="ECO:0000313" key="3">
    <source>
        <dbReference type="Proteomes" id="UP000649753"/>
    </source>
</evidence>
<evidence type="ECO:0000259" key="1">
    <source>
        <dbReference type="Pfam" id="PF19493"/>
    </source>
</evidence>
<dbReference type="AlphaFoldDB" id="A0A927MFI6"/>
<organism evidence="2 3">
    <name type="scientific">Plantactinospora soyae</name>
    <dbReference type="NCBI Taxonomy" id="1544732"/>
    <lineage>
        <taxon>Bacteria</taxon>
        <taxon>Bacillati</taxon>
        <taxon>Actinomycetota</taxon>
        <taxon>Actinomycetes</taxon>
        <taxon>Micromonosporales</taxon>
        <taxon>Micromonosporaceae</taxon>
        <taxon>Plantactinospora</taxon>
    </lineage>
</organism>
<comment type="caution">
    <text evidence="2">The sequence shown here is derived from an EMBL/GenBank/DDBJ whole genome shotgun (WGS) entry which is preliminary data.</text>
</comment>